<feature type="signal peptide" evidence="2">
    <location>
        <begin position="1"/>
        <end position="16"/>
    </location>
</feature>
<keyword evidence="2" id="KW-0732">Signal</keyword>
<proteinExistence type="predicted"/>
<name>I2FZH8_USTHO</name>
<comment type="caution">
    <text evidence="3">The sequence shown here is derived from an EMBL/GenBank/DDBJ whole genome shotgun (WGS) entry which is preliminary data.</text>
</comment>
<evidence type="ECO:0000256" key="2">
    <source>
        <dbReference type="SAM" id="SignalP"/>
    </source>
</evidence>
<accession>I2FZH8</accession>
<protein>
    <submittedName>
        <fullName evidence="3">Uncharacterized protein</fullName>
    </submittedName>
</protein>
<sequence length="127" mass="13599">MKIISATLLLAAFISAAVVKSAPLSSNLLEKGAAKAASESSRLEAPLKTTKTELDDLTEFTERLARLRVGRANIASEAEEKLPSAPRYSTRQPGRNPMADMAAAGKRGRNAETPSAQGSHKIFRSFE</sequence>
<dbReference type="Proteomes" id="UP000006174">
    <property type="component" value="Unassembled WGS sequence"/>
</dbReference>
<evidence type="ECO:0000313" key="4">
    <source>
        <dbReference type="Proteomes" id="UP000006174"/>
    </source>
</evidence>
<dbReference type="EMBL" id="CAGI01000173">
    <property type="protein sequence ID" value="CCF52321.1"/>
    <property type="molecule type" value="Genomic_DNA"/>
</dbReference>
<organism evidence="3 4">
    <name type="scientific">Ustilago hordei</name>
    <name type="common">Barley covered smut fungus</name>
    <dbReference type="NCBI Taxonomy" id="120017"/>
    <lineage>
        <taxon>Eukaryota</taxon>
        <taxon>Fungi</taxon>
        <taxon>Dikarya</taxon>
        <taxon>Basidiomycota</taxon>
        <taxon>Ustilaginomycotina</taxon>
        <taxon>Ustilaginomycetes</taxon>
        <taxon>Ustilaginales</taxon>
        <taxon>Ustilaginaceae</taxon>
        <taxon>Ustilago</taxon>
    </lineage>
</organism>
<gene>
    <name evidence="3" type="ORF">UHOR_15461</name>
</gene>
<dbReference type="HOGENOM" id="CLU_1972112_0_0_1"/>
<evidence type="ECO:0000256" key="1">
    <source>
        <dbReference type="SAM" id="MobiDB-lite"/>
    </source>
</evidence>
<evidence type="ECO:0000313" key="3">
    <source>
        <dbReference type="EMBL" id="CCF52321.1"/>
    </source>
</evidence>
<feature type="region of interest" description="Disordered" evidence="1">
    <location>
        <begin position="75"/>
        <end position="127"/>
    </location>
</feature>
<reference evidence="3 4" key="1">
    <citation type="journal article" date="2012" name="Plant Cell">
        <title>Genome comparison of barley and maize smut fungi reveals targeted loss of RNA silencing components and species-specific presence of transposable elements.</title>
        <authorList>
            <person name="Laurie J.D."/>
            <person name="Ali S."/>
            <person name="Linning R."/>
            <person name="Mannhaupt G."/>
            <person name="Wong P."/>
            <person name="Gueldener U."/>
            <person name="Muensterkoetter M."/>
            <person name="Moore R."/>
            <person name="Kahmann R."/>
            <person name="Bakkeren G."/>
            <person name="Schirawski J."/>
        </authorList>
    </citation>
    <scope>NUCLEOTIDE SEQUENCE [LARGE SCALE GENOMIC DNA]</scope>
    <source>
        <strain evidence="4">Uh4875-4</strain>
    </source>
</reference>
<feature type="chain" id="PRO_5003658013" evidence="2">
    <location>
        <begin position="17"/>
        <end position="127"/>
    </location>
</feature>
<keyword evidence="4" id="KW-1185">Reference proteome</keyword>
<dbReference type="AlphaFoldDB" id="I2FZH8"/>